<organism evidence="1 2">
    <name type="scientific">Streptomyces nitrosporeus</name>
    <dbReference type="NCBI Taxonomy" id="28894"/>
    <lineage>
        <taxon>Bacteria</taxon>
        <taxon>Bacillati</taxon>
        <taxon>Actinomycetota</taxon>
        <taxon>Actinomycetes</taxon>
        <taxon>Kitasatosporales</taxon>
        <taxon>Streptomycetaceae</taxon>
        <taxon>Streptomyces</taxon>
    </lineage>
</organism>
<dbReference type="Proteomes" id="UP000326178">
    <property type="component" value="Chromosome"/>
</dbReference>
<dbReference type="AlphaFoldDB" id="A0A5J6FLJ4"/>
<name>A0A5J6FLJ4_9ACTN</name>
<evidence type="ECO:0000313" key="1">
    <source>
        <dbReference type="EMBL" id="QEU76617.1"/>
    </source>
</evidence>
<sequence>MVSEMWTSVLSLTGVALGGGLTAFSQRATQRSAERAEERRLRAATSEARRSEQLQAVKEFLVCAQAAERAAYNRPEAWGDDDDWRTRAGDAMTALWVAERHLVLLCDPVLHGPVHTYGRALNQAVWREIGDTEVNEHLEEHKAAFMTAARTSLSALPARTP</sequence>
<keyword evidence="2" id="KW-1185">Reference proteome</keyword>
<gene>
    <name evidence="1" type="ORF">CP967_17885</name>
</gene>
<proteinExistence type="predicted"/>
<dbReference type="EMBL" id="CP023702">
    <property type="protein sequence ID" value="QEU76617.1"/>
    <property type="molecule type" value="Genomic_DNA"/>
</dbReference>
<reference evidence="1 2" key="1">
    <citation type="submission" date="2017-09" db="EMBL/GenBank/DDBJ databases">
        <authorList>
            <person name="Lee N."/>
            <person name="Cho B.-K."/>
        </authorList>
    </citation>
    <scope>NUCLEOTIDE SEQUENCE [LARGE SCALE GENOMIC DNA]</scope>
    <source>
        <strain evidence="1 2">ATCC 12769</strain>
    </source>
</reference>
<evidence type="ECO:0000313" key="2">
    <source>
        <dbReference type="Proteomes" id="UP000326178"/>
    </source>
</evidence>
<accession>A0A5J6FLJ4</accession>
<dbReference type="OrthoDB" id="4227766at2"/>
<dbReference type="KEGG" id="snk:CP967_17885"/>
<protein>
    <recommendedName>
        <fullName evidence="3">Protein kilB</fullName>
    </recommendedName>
</protein>
<evidence type="ECO:0008006" key="3">
    <source>
        <dbReference type="Google" id="ProtNLM"/>
    </source>
</evidence>